<evidence type="ECO:0000313" key="2">
    <source>
        <dbReference type="Proteomes" id="UP001497480"/>
    </source>
</evidence>
<evidence type="ECO:0000313" key="1">
    <source>
        <dbReference type="EMBL" id="CAL0312592.1"/>
    </source>
</evidence>
<dbReference type="AlphaFoldDB" id="A0AAV1WTV6"/>
<sequence>MEKSKFSKANTSIWDCGSTLYDSYELNSFKSQLSSAIANSPRSLSMPHLPQRRQHQDLSLIQQLSPPPPSSHHCMFNNKSFKISRSFQKLLRFVFKGNKPPKNPNSLHKVKDKYSREGCFYVVYDKSDQPVLSTIRELPEFEIGGLSPETSSLVRKSASERFSAISTGISCA</sequence>
<organism evidence="1 2">
    <name type="scientific">Lupinus luteus</name>
    <name type="common">European yellow lupine</name>
    <dbReference type="NCBI Taxonomy" id="3873"/>
    <lineage>
        <taxon>Eukaryota</taxon>
        <taxon>Viridiplantae</taxon>
        <taxon>Streptophyta</taxon>
        <taxon>Embryophyta</taxon>
        <taxon>Tracheophyta</taxon>
        <taxon>Spermatophyta</taxon>
        <taxon>Magnoliopsida</taxon>
        <taxon>eudicotyledons</taxon>
        <taxon>Gunneridae</taxon>
        <taxon>Pentapetalae</taxon>
        <taxon>rosids</taxon>
        <taxon>fabids</taxon>
        <taxon>Fabales</taxon>
        <taxon>Fabaceae</taxon>
        <taxon>Papilionoideae</taxon>
        <taxon>50 kb inversion clade</taxon>
        <taxon>genistoids sensu lato</taxon>
        <taxon>core genistoids</taxon>
        <taxon>Genisteae</taxon>
        <taxon>Lupinus</taxon>
    </lineage>
</organism>
<comment type="caution">
    <text evidence="1">The sequence shown here is derived from an EMBL/GenBank/DDBJ whole genome shotgun (WGS) entry which is preliminary data.</text>
</comment>
<dbReference type="PANTHER" id="PTHR33978">
    <property type="entry name" value="SERINE/THREONINE-KINASE"/>
    <property type="match status" value="1"/>
</dbReference>
<gene>
    <name evidence="1" type="ORF">LLUT_LOCUS13652</name>
</gene>
<reference evidence="1 2" key="1">
    <citation type="submission" date="2024-03" db="EMBL/GenBank/DDBJ databases">
        <authorList>
            <person name="Martinez-Hernandez J."/>
        </authorList>
    </citation>
    <scope>NUCLEOTIDE SEQUENCE [LARGE SCALE GENOMIC DNA]</scope>
</reference>
<proteinExistence type="predicted"/>
<dbReference type="PANTHER" id="PTHR33978:SF4">
    <property type="entry name" value="SERINE_THREONINE-KINASE"/>
    <property type="match status" value="1"/>
</dbReference>
<protein>
    <submittedName>
        <fullName evidence="1">Uncharacterized protein</fullName>
    </submittedName>
</protein>
<name>A0AAV1WTV6_LUPLU</name>
<keyword evidence="2" id="KW-1185">Reference proteome</keyword>
<dbReference type="EMBL" id="CAXHTB010000009">
    <property type="protein sequence ID" value="CAL0312592.1"/>
    <property type="molecule type" value="Genomic_DNA"/>
</dbReference>
<dbReference type="Proteomes" id="UP001497480">
    <property type="component" value="Unassembled WGS sequence"/>
</dbReference>
<accession>A0AAV1WTV6</accession>